<dbReference type="HOGENOM" id="CLU_081853_2_0_6"/>
<dbReference type="GO" id="GO:0015772">
    <property type="term" value="P:oligosaccharide transport"/>
    <property type="evidence" value="ECO:0007669"/>
    <property type="project" value="TreeGrafter"/>
</dbReference>
<accession>A0A0H2Z5Z9</accession>
<evidence type="ECO:0000256" key="9">
    <source>
        <dbReference type="ARBA" id="ARBA00023114"/>
    </source>
</evidence>
<protein>
    <recommendedName>
        <fullName evidence="15">N-acetylneuraminic acid outer membrane channel protein NanC</fullName>
    </recommendedName>
</protein>
<proteinExistence type="inferred from homology"/>
<keyword evidence="5" id="KW-0762">Sugar transport</keyword>
<organism evidence="17 18">
    <name type="scientific">Escherichia coli O1:K1 / APEC</name>
    <dbReference type="NCBI Taxonomy" id="405955"/>
    <lineage>
        <taxon>Bacteria</taxon>
        <taxon>Pseudomonadati</taxon>
        <taxon>Pseudomonadota</taxon>
        <taxon>Gammaproteobacteria</taxon>
        <taxon>Enterobacterales</taxon>
        <taxon>Enterobacteriaceae</taxon>
        <taxon>Escherichia</taxon>
    </lineage>
</organism>
<keyword evidence="3" id="KW-0813">Transport</keyword>
<evidence type="ECO:0000256" key="15">
    <source>
        <dbReference type="ARBA" id="ARBA00072377"/>
    </source>
</evidence>
<evidence type="ECO:0000256" key="4">
    <source>
        <dbReference type="ARBA" id="ARBA00022452"/>
    </source>
</evidence>
<evidence type="ECO:0000256" key="8">
    <source>
        <dbReference type="ARBA" id="ARBA00023065"/>
    </source>
</evidence>
<comment type="catalytic activity">
    <reaction evidence="12">
        <text>N-acetylneuraminate(in) = N-acetylneuraminate(out)</text>
        <dbReference type="Rhea" id="RHEA:28991"/>
        <dbReference type="ChEBI" id="CHEBI:35418"/>
    </reaction>
</comment>
<evidence type="ECO:0000256" key="3">
    <source>
        <dbReference type="ARBA" id="ARBA00022448"/>
    </source>
</evidence>
<comment type="subcellular location">
    <subcellularLocation>
        <location evidence="1">Cell outer membrane</location>
        <topology evidence="1">Multi-pass membrane protein</topology>
    </subcellularLocation>
</comment>
<reference evidence="17 18" key="1">
    <citation type="journal article" date="2007" name="J. Bacteriol.">
        <title>The genome sequence of avian pathogenic Escherichia coli strain O1:K1:H7 shares strong similarities with human extraintestinal pathogenic E. coli genomes.</title>
        <authorList>
            <person name="Johnson T.J."/>
            <person name="Kariyawasam S."/>
            <person name="Wannemuehler Y."/>
            <person name="Mangiamele P."/>
            <person name="Johnson S.J."/>
            <person name="Doetkott C."/>
            <person name="Skyberg J.A."/>
            <person name="Lynne A.M."/>
            <person name="Johnson J.R."/>
            <person name="Nolan L.K."/>
        </authorList>
    </citation>
    <scope>NUCLEOTIDE SEQUENCE [LARGE SCALE GENOMIC DNA]</scope>
    <source>
        <strain evidence="17">APEC O1</strain>
    </source>
</reference>
<evidence type="ECO:0000256" key="1">
    <source>
        <dbReference type="ARBA" id="ARBA00004571"/>
    </source>
</evidence>
<sequence length="241" mass="28311">MKYMKKAKILSGVLLLCFSSPLISQAATLDVRGGYRSGSHAYETRLKVSEGWQNGWWASMESNTWNTIHDNKKENAALNDVQVEVNYAIKLDDQWTVRPGMLTHFSSNGTRYGPYVKLSWDATKDLNFGIRYRYDWKAYRQQDLSGDMSRDNVHRWDGYVTYHINSDFTFAWQTTLYSKQNDYRYANHKKWATENAFVLQYHMTPDITPYIEYDYLDRQGVYNGRDNLSENSYRIGVSFKL</sequence>
<dbReference type="AlphaFoldDB" id="A0A0H2Z5Z9"/>
<keyword evidence="4" id="KW-1134">Transmembrane beta strand</keyword>
<dbReference type="Pfam" id="PF06178">
    <property type="entry name" value="KdgM"/>
    <property type="match status" value="1"/>
</dbReference>
<keyword evidence="6" id="KW-0812">Transmembrane</keyword>
<evidence type="ECO:0000256" key="11">
    <source>
        <dbReference type="ARBA" id="ARBA00023237"/>
    </source>
</evidence>
<comment type="subunit">
    <text evidence="2">Monomer.</text>
</comment>
<dbReference type="GO" id="GO:0009279">
    <property type="term" value="C:cell outer membrane"/>
    <property type="evidence" value="ECO:0007669"/>
    <property type="project" value="UniProtKB-SubCell"/>
</dbReference>
<comment type="similarity">
    <text evidence="14">Belongs to the oligogalacturonate-specific porin KdgM (TC 1.B.35) family. NanC subfamily.</text>
</comment>
<gene>
    <name evidence="17" type="primary">yjhA</name>
    <name evidence="17" type="ORF">APECO1_2120</name>
</gene>
<evidence type="ECO:0000256" key="6">
    <source>
        <dbReference type="ARBA" id="ARBA00022692"/>
    </source>
</evidence>
<evidence type="ECO:0000256" key="5">
    <source>
        <dbReference type="ARBA" id="ARBA00022597"/>
    </source>
</evidence>
<dbReference type="FunFam" id="2.40.160.40:FF:000002">
    <property type="entry name" value="N-acetylneuraminic acid outer membrane channel protein NanC"/>
    <property type="match status" value="1"/>
</dbReference>
<dbReference type="EMBL" id="CP000468">
    <property type="protein sequence ID" value="ABJ03817.1"/>
    <property type="molecule type" value="Genomic_DNA"/>
</dbReference>
<dbReference type="GO" id="GO:0006811">
    <property type="term" value="P:monoatomic ion transport"/>
    <property type="evidence" value="ECO:0007669"/>
    <property type="project" value="UniProtKB-KW"/>
</dbReference>
<evidence type="ECO:0000256" key="13">
    <source>
        <dbReference type="ARBA" id="ARBA00053044"/>
    </source>
</evidence>
<evidence type="ECO:0000256" key="16">
    <source>
        <dbReference type="SAM" id="SignalP"/>
    </source>
</evidence>
<feature type="chain" id="PRO_5002602944" description="N-acetylneuraminic acid outer membrane channel protein NanC" evidence="16">
    <location>
        <begin position="27"/>
        <end position="241"/>
    </location>
</feature>
<dbReference type="Gene3D" id="2.40.160.40">
    <property type="entry name" value="monomeric porin ompg"/>
    <property type="match status" value="1"/>
</dbReference>
<dbReference type="KEGG" id="ecv:APECO1_2120"/>
<comment type="function">
    <text evidence="13">Outer membrane channel protein allowing the entry of N-acetylneuraminic acid (Neu5Ac, the most abundant sialic acid on host cell surfaces) into the bacteria. NanC proteins form high-conductance channels which are open at low membrane potentials and which have a weak anion selectivity.</text>
</comment>
<keyword evidence="10" id="KW-0472">Membrane</keyword>
<dbReference type="PANTHER" id="PTHR38105">
    <property type="entry name" value="OUTER MEMBRANE PROTEIN-RELATED-RELATED"/>
    <property type="match status" value="1"/>
</dbReference>
<name>A0A0H2Z5Z9_ECOK1</name>
<keyword evidence="18" id="KW-1185">Reference proteome</keyword>
<keyword evidence="8" id="KW-0406">Ion transport</keyword>
<keyword evidence="7 16" id="KW-0732">Signal</keyword>
<dbReference type="Proteomes" id="UP000008216">
    <property type="component" value="Chromosome"/>
</dbReference>
<feature type="signal peptide" evidence="16">
    <location>
        <begin position="1"/>
        <end position="26"/>
    </location>
</feature>
<dbReference type="GO" id="GO:0046930">
    <property type="term" value="C:pore complex"/>
    <property type="evidence" value="ECO:0007669"/>
    <property type="project" value="UniProtKB-KW"/>
</dbReference>
<dbReference type="InterPro" id="IPR009331">
    <property type="entry name" value="Oligogalacturonate-sp_porin"/>
</dbReference>
<dbReference type="InterPro" id="IPR053713">
    <property type="entry name" value="Bact_OM_Channel_sf"/>
</dbReference>
<evidence type="ECO:0000256" key="12">
    <source>
        <dbReference type="ARBA" id="ARBA00051007"/>
    </source>
</evidence>
<dbReference type="PANTHER" id="PTHR38105:SF2">
    <property type="entry name" value="N-ACETYLNEURAMINIC ACID OUTER MEMBRANE CHANNEL PROTEIN NANC-RELATED"/>
    <property type="match status" value="1"/>
</dbReference>
<keyword evidence="9" id="KW-0626">Porin</keyword>
<evidence type="ECO:0000256" key="2">
    <source>
        <dbReference type="ARBA" id="ARBA00011245"/>
    </source>
</evidence>
<evidence type="ECO:0000256" key="14">
    <source>
        <dbReference type="ARBA" id="ARBA00060721"/>
    </source>
</evidence>
<evidence type="ECO:0000313" key="17">
    <source>
        <dbReference type="EMBL" id="ABJ03817.1"/>
    </source>
</evidence>
<evidence type="ECO:0000256" key="10">
    <source>
        <dbReference type="ARBA" id="ARBA00023136"/>
    </source>
</evidence>
<evidence type="ECO:0000256" key="7">
    <source>
        <dbReference type="ARBA" id="ARBA00022729"/>
    </source>
</evidence>
<dbReference type="GO" id="GO:0015288">
    <property type="term" value="F:porin activity"/>
    <property type="evidence" value="ECO:0007669"/>
    <property type="project" value="UniProtKB-KW"/>
</dbReference>
<evidence type="ECO:0000313" key="18">
    <source>
        <dbReference type="Proteomes" id="UP000008216"/>
    </source>
</evidence>
<keyword evidence="11" id="KW-0998">Cell outer membrane</keyword>